<organism evidence="2 3">
    <name type="scientific">Pseudobacillus wudalianchiensis</name>
    <dbReference type="NCBI Taxonomy" id="1743143"/>
    <lineage>
        <taxon>Bacteria</taxon>
        <taxon>Bacillati</taxon>
        <taxon>Bacillota</taxon>
        <taxon>Bacilli</taxon>
        <taxon>Bacillales</taxon>
        <taxon>Bacillaceae</taxon>
        <taxon>Pseudobacillus</taxon>
    </lineage>
</organism>
<gene>
    <name evidence="2" type="ORF">A8F95_10560</name>
</gene>
<dbReference type="InterPro" id="IPR002645">
    <property type="entry name" value="STAS_dom"/>
</dbReference>
<feature type="domain" description="STAS" evidence="1">
    <location>
        <begin position="1"/>
        <end position="97"/>
    </location>
</feature>
<dbReference type="EMBL" id="MAYT01000027">
    <property type="protein sequence ID" value="OCA85380.1"/>
    <property type="molecule type" value="Genomic_DNA"/>
</dbReference>
<dbReference type="SUPFAM" id="SSF52091">
    <property type="entry name" value="SpoIIaa-like"/>
    <property type="match status" value="1"/>
</dbReference>
<dbReference type="AlphaFoldDB" id="A0A1B9AND4"/>
<dbReference type="GO" id="GO:0043856">
    <property type="term" value="F:anti-sigma factor antagonist activity"/>
    <property type="evidence" value="ECO:0007669"/>
    <property type="project" value="TreeGrafter"/>
</dbReference>
<dbReference type="CDD" id="cd07043">
    <property type="entry name" value="STAS_anti-anti-sigma_factors"/>
    <property type="match status" value="1"/>
</dbReference>
<proteinExistence type="predicted"/>
<name>A0A1B9AND4_9BACI</name>
<accession>A0A1B9AND4</accession>
<dbReference type="Proteomes" id="UP000092578">
    <property type="component" value="Unassembled WGS sequence"/>
</dbReference>
<comment type="caution">
    <text evidence="2">The sequence shown here is derived from an EMBL/GenBank/DDBJ whole genome shotgun (WGS) entry which is preliminary data.</text>
</comment>
<dbReference type="Gene3D" id="3.30.750.24">
    <property type="entry name" value="STAS domain"/>
    <property type="match status" value="1"/>
</dbReference>
<dbReference type="PANTHER" id="PTHR33495">
    <property type="entry name" value="ANTI-SIGMA FACTOR ANTAGONIST TM_1081-RELATED-RELATED"/>
    <property type="match status" value="1"/>
</dbReference>
<evidence type="ECO:0000313" key="2">
    <source>
        <dbReference type="EMBL" id="OCA85380.1"/>
    </source>
</evidence>
<protein>
    <submittedName>
        <fullName evidence="2">Anti-anti-sigma factor</fullName>
    </submittedName>
</protein>
<dbReference type="Pfam" id="PF01740">
    <property type="entry name" value="STAS"/>
    <property type="match status" value="1"/>
</dbReference>
<dbReference type="InterPro" id="IPR036513">
    <property type="entry name" value="STAS_dom_sf"/>
</dbReference>
<reference evidence="3" key="1">
    <citation type="submission" date="2016-05" db="EMBL/GenBank/DDBJ databases">
        <authorList>
            <person name="Liu B."/>
            <person name="Wang J."/>
            <person name="Zhu Y."/>
            <person name="Liu G."/>
            <person name="Chen Q."/>
            <person name="Chen Z."/>
            <person name="Lan J."/>
            <person name="Che J."/>
            <person name="Ge C."/>
            <person name="Shi H."/>
            <person name="Pan Z."/>
            <person name="Liu X."/>
        </authorList>
    </citation>
    <scope>NUCLEOTIDE SEQUENCE [LARGE SCALE GENOMIC DNA]</scope>
    <source>
        <strain evidence="3">FJAT-27215</strain>
    </source>
</reference>
<keyword evidence="3" id="KW-1185">Reference proteome</keyword>
<evidence type="ECO:0000313" key="3">
    <source>
        <dbReference type="Proteomes" id="UP000092578"/>
    </source>
</evidence>
<evidence type="ECO:0000259" key="1">
    <source>
        <dbReference type="PROSITE" id="PS50801"/>
    </source>
</evidence>
<sequence length="108" mass="12151">MHWEEDITLKNIELFRAAMLKFTAGSVDYFVLDLKPIQYINSAGLGIIAESVMNMRKQQKDMAISGIGQSIEEIFAIVKFTAFIKLFPDIEAAINFFEAAQNDNPSIC</sequence>
<dbReference type="PROSITE" id="PS50801">
    <property type="entry name" value="STAS"/>
    <property type="match status" value="1"/>
</dbReference>